<proteinExistence type="inferred from homology"/>
<dbReference type="InterPro" id="IPR000232">
    <property type="entry name" value="HSF_DNA-bd"/>
</dbReference>
<evidence type="ECO:0000313" key="5">
    <source>
        <dbReference type="Proteomes" id="UP000689195"/>
    </source>
</evidence>
<dbReference type="GO" id="GO:0003700">
    <property type="term" value="F:DNA-binding transcription factor activity"/>
    <property type="evidence" value="ECO:0007669"/>
    <property type="project" value="InterPro"/>
</dbReference>
<dbReference type="SMART" id="SM00415">
    <property type="entry name" value="HSF"/>
    <property type="match status" value="1"/>
</dbReference>
<name>A0A8S1Y135_9CILI</name>
<evidence type="ECO:0000256" key="2">
    <source>
        <dbReference type="RuleBase" id="RU004020"/>
    </source>
</evidence>
<dbReference type="OrthoDB" id="60033at2759"/>
<accession>A0A8S1Y135</accession>
<dbReference type="GO" id="GO:0043565">
    <property type="term" value="F:sequence-specific DNA binding"/>
    <property type="evidence" value="ECO:0007669"/>
    <property type="project" value="InterPro"/>
</dbReference>
<protein>
    <recommendedName>
        <fullName evidence="3">HSF-type DNA-binding domain-containing protein</fullName>
    </recommendedName>
</protein>
<gene>
    <name evidence="4" type="ORF">PPENT_87.1.T1430151</name>
</gene>
<dbReference type="AlphaFoldDB" id="A0A8S1Y135"/>
<sequence>MNMLENKFTKNNINHRMFNIKCSLINSILLDYQIFIIKYKMCDTKLPNFLVKLKSMLNDQVNSHIISWNEKGSKLIIHQTKLFKEIVLPQYFKQPNYSSFQKQMNNYGFKNIRISSNTTEFYNENWTSDYRKIDKIKRKKKIELEMDTNTSILSQLMILKSCQNQLMENLQDINYKQTIISQIIYDLHMKSIKYSELFQQFLDLQI</sequence>
<reference evidence="4" key="1">
    <citation type="submission" date="2021-01" db="EMBL/GenBank/DDBJ databases">
        <authorList>
            <consortium name="Genoscope - CEA"/>
            <person name="William W."/>
        </authorList>
    </citation>
    <scope>NUCLEOTIDE SEQUENCE</scope>
</reference>
<evidence type="ECO:0000256" key="1">
    <source>
        <dbReference type="ARBA" id="ARBA00023125"/>
    </source>
</evidence>
<evidence type="ECO:0000313" key="4">
    <source>
        <dbReference type="EMBL" id="CAD8206338.1"/>
    </source>
</evidence>
<dbReference type="Pfam" id="PF00447">
    <property type="entry name" value="HSF_DNA-bind"/>
    <property type="match status" value="1"/>
</dbReference>
<dbReference type="Proteomes" id="UP000689195">
    <property type="component" value="Unassembled WGS sequence"/>
</dbReference>
<comment type="caution">
    <text evidence="4">The sequence shown here is derived from an EMBL/GenBank/DDBJ whole genome shotgun (WGS) entry which is preliminary data.</text>
</comment>
<evidence type="ECO:0000259" key="3">
    <source>
        <dbReference type="SMART" id="SM00415"/>
    </source>
</evidence>
<organism evidence="4 5">
    <name type="scientific">Paramecium pentaurelia</name>
    <dbReference type="NCBI Taxonomy" id="43138"/>
    <lineage>
        <taxon>Eukaryota</taxon>
        <taxon>Sar</taxon>
        <taxon>Alveolata</taxon>
        <taxon>Ciliophora</taxon>
        <taxon>Intramacronucleata</taxon>
        <taxon>Oligohymenophorea</taxon>
        <taxon>Peniculida</taxon>
        <taxon>Parameciidae</taxon>
        <taxon>Paramecium</taxon>
    </lineage>
</organism>
<comment type="similarity">
    <text evidence="2">Belongs to the HSF family.</text>
</comment>
<dbReference type="PANTHER" id="PTHR10015:SF206">
    <property type="entry name" value="HSF-TYPE DNA-BINDING DOMAIN-CONTAINING PROTEIN"/>
    <property type="match status" value="1"/>
</dbReference>
<feature type="domain" description="HSF-type DNA-binding" evidence="3">
    <location>
        <begin position="45"/>
        <end position="139"/>
    </location>
</feature>
<keyword evidence="1" id="KW-0238">DNA-binding</keyword>
<dbReference type="EMBL" id="CAJJDO010000143">
    <property type="protein sequence ID" value="CAD8206338.1"/>
    <property type="molecule type" value="Genomic_DNA"/>
</dbReference>
<keyword evidence="5" id="KW-1185">Reference proteome</keyword>
<dbReference type="PANTHER" id="PTHR10015">
    <property type="entry name" value="HEAT SHOCK TRANSCRIPTION FACTOR"/>
    <property type="match status" value="1"/>
</dbReference>